<dbReference type="GO" id="GO:0010506">
    <property type="term" value="P:regulation of autophagy"/>
    <property type="evidence" value="ECO:0007669"/>
    <property type="project" value="InterPro"/>
</dbReference>
<feature type="domain" description="Protein kinase" evidence="7">
    <location>
        <begin position="12"/>
        <end position="268"/>
    </location>
</feature>
<keyword evidence="6" id="KW-0175">Coiled coil</keyword>
<feature type="coiled-coil region" evidence="6">
    <location>
        <begin position="284"/>
        <end position="426"/>
    </location>
</feature>
<dbReference type="InterPro" id="IPR045269">
    <property type="entry name" value="Atg1-like"/>
</dbReference>
<keyword evidence="3" id="KW-0418">Kinase</keyword>
<dbReference type="PANTHER" id="PTHR24348:SF22">
    <property type="entry name" value="NON-SPECIFIC SERINE_THREONINE PROTEIN KINASE"/>
    <property type="match status" value="1"/>
</dbReference>
<name>A0A8S1RWN0_9CILI</name>
<dbReference type="InterPro" id="IPR017441">
    <property type="entry name" value="Protein_kinase_ATP_BS"/>
</dbReference>
<dbReference type="GO" id="GO:0005829">
    <property type="term" value="C:cytosol"/>
    <property type="evidence" value="ECO:0007669"/>
    <property type="project" value="TreeGrafter"/>
</dbReference>
<feature type="binding site" evidence="5">
    <location>
        <position position="42"/>
    </location>
    <ligand>
        <name>ATP</name>
        <dbReference type="ChEBI" id="CHEBI:30616"/>
    </ligand>
</feature>
<organism evidence="8 9">
    <name type="scientific">Paramecium pentaurelia</name>
    <dbReference type="NCBI Taxonomy" id="43138"/>
    <lineage>
        <taxon>Eukaryota</taxon>
        <taxon>Sar</taxon>
        <taxon>Alveolata</taxon>
        <taxon>Ciliophora</taxon>
        <taxon>Intramacronucleata</taxon>
        <taxon>Oligohymenophorea</taxon>
        <taxon>Peniculida</taxon>
        <taxon>Parameciidae</taxon>
        <taxon>Paramecium</taxon>
    </lineage>
</organism>
<gene>
    <name evidence="8" type="ORF">PPENT_87.1.T0010575</name>
</gene>
<proteinExistence type="predicted"/>
<sequence length="505" mass="60305">MKNNPITKLGKYLMLEEIGKGNTGIVYKALDTETKKIVAIKKIPKEKADIDKNNIKKYIENEKMILYFCKEKGYQNIIQIIDSFVTINQHYIVLEYCPYNLLKYVNKLKSNSEFLSEDIAITILLQINQAMLRLHENFIYHRDLKPENVLIFDQDGNCQIKITDFGFSIILSKEDLLTTSLGTQGYIAPEIQKGQIYDPKQSDMYSLGVILYKILCNPKDDKDEKETRFDFKLNPNLSNEMKDLIEKMVRRDPQDRLKWEELGYQQAIQKNNLTHTQELNNYHLKKWENKIQILNCCLEDIQQTKQKHQDLKNILEIFEYQILIKKKKEIEKQLERINLQSESKEKQQQEYQEDILKVQNQQQQLNIQIIQDYEKEFENNIIQRSQEVENLKNEIQKNENENSEQNQQNLAELKEKKKQLDELQSLRYKIKFYDDFDNDFYNVFEKEKIRKRYKNKFDDLLTETQNGLQDFNSFFKSLQLNNLKQTNQNLLNLTQNSQILLNEIP</sequence>
<dbReference type="InterPro" id="IPR008271">
    <property type="entry name" value="Ser/Thr_kinase_AS"/>
</dbReference>
<dbReference type="GO" id="GO:0004674">
    <property type="term" value="F:protein serine/threonine kinase activity"/>
    <property type="evidence" value="ECO:0007669"/>
    <property type="project" value="InterPro"/>
</dbReference>
<dbReference type="GO" id="GO:0000045">
    <property type="term" value="P:autophagosome assembly"/>
    <property type="evidence" value="ECO:0007669"/>
    <property type="project" value="TreeGrafter"/>
</dbReference>
<keyword evidence="9" id="KW-1185">Reference proteome</keyword>
<evidence type="ECO:0000259" key="7">
    <source>
        <dbReference type="PROSITE" id="PS50011"/>
    </source>
</evidence>
<dbReference type="GO" id="GO:0000407">
    <property type="term" value="C:phagophore assembly site"/>
    <property type="evidence" value="ECO:0007669"/>
    <property type="project" value="TreeGrafter"/>
</dbReference>
<protein>
    <recommendedName>
        <fullName evidence="7">Protein kinase domain-containing protein</fullName>
    </recommendedName>
</protein>
<dbReference type="PROSITE" id="PS50011">
    <property type="entry name" value="PROTEIN_KINASE_DOM"/>
    <property type="match status" value="1"/>
</dbReference>
<evidence type="ECO:0000256" key="2">
    <source>
        <dbReference type="ARBA" id="ARBA00022741"/>
    </source>
</evidence>
<comment type="caution">
    <text evidence="8">The sequence shown here is derived from an EMBL/GenBank/DDBJ whole genome shotgun (WGS) entry which is preliminary data.</text>
</comment>
<dbReference type="GO" id="GO:0005776">
    <property type="term" value="C:autophagosome"/>
    <property type="evidence" value="ECO:0007669"/>
    <property type="project" value="TreeGrafter"/>
</dbReference>
<evidence type="ECO:0000256" key="3">
    <source>
        <dbReference type="ARBA" id="ARBA00022777"/>
    </source>
</evidence>
<dbReference type="GO" id="GO:0016020">
    <property type="term" value="C:membrane"/>
    <property type="evidence" value="ECO:0007669"/>
    <property type="project" value="TreeGrafter"/>
</dbReference>
<dbReference type="Proteomes" id="UP000689195">
    <property type="component" value="Unassembled WGS sequence"/>
</dbReference>
<evidence type="ECO:0000313" key="8">
    <source>
        <dbReference type="EMBL" id="CAD8132366.1"/>
    </source>
</evidence>
<evidence type="ECO:0000313" key="9">
    <source>
        <dbReference type="Proteomes" id="UP000689195"/>
    </source>
</evidence>
<accession>A0A8S1RWN0</accession>
<evidence type="ECO:0000256" key="5">
    <source>
        <dbReference type="PROSITE-ProRule" id="PRU10141"/>
    </source>
</evidence>
<dbReference type="EMBL" id="CAJJDO010000001">
    <property type="protein sequence ID" value="CAD8132366.1"/>
    <property type="molecule type" value="Genomic_DNA"/>
</dbReference>
<evidence type="ECO:0000256" key="6">
    <source>
        <dbReference type="SAM" id="Coils"/>
    </source>
</evidence>
<dbReference type="PANTHER" id="PTHR24348">
    <property type="entry name" value="SERINE/THREONINE-PROTEIN KINASE UNC-51-RELATED"/>
    <property type="match status" value="1"/>
</dbReference>
<dbReference type="SMART" id="SM00220">
    <property type="entry name" value="S_TKc"/>
    <property type="match status" value="1"/>
</dbReference>
<keyword evidence="2 5" id="KW-0547">Nucleotide-binding</keyword>
<keyword evidence="4 5" id="KW-0067">ATP-binding</keyword>
<reference evidence="8" key="1">
    <citation type="submission" date="2021-01" db="EMBL/GenBank/DDBJ databases">
        <authorList>
            <consortium name="Genoscope - CEA"/>
            <person name="William W."/>
        </authorList>
    </citation>
    <scope>NUCLEOTIDE SEQUENCE</scope>
</reference>
<dbReference type="OrthoDB" id="2620952at2759"/>
<dbReference type="GO" id="GO:0005524">
    <property type="term" value="F:ATP binding"/>
    <property type="evidence" value="ECO:0007669"/>
    <property type="project" value="UniProtKB-UniRule"/>
</dbReference>
<keyword evidence="1" id="KW-0808">Transferase</keyword>
<dbReference type="InterPro" id="IPR000719">
    <property type="entry name" value="Prot_kinase_dom"/>
</dbReference>
<evidence type="ECO:0000256" key="4">
    <source>
        <dbReference type="ARBA" id="ARBA00022840"/>
    </source>
</evidence>
<dbReference type="Pfam" id="PF00069">
    <property type="entry name" value="Pkinase"/>
    <property type="match status" value="1"/>
</dbReference>
<dbReference type="PROSITE" id="PS00108">
    <property type="entry name" value="PROTEIN_KINASE_ST"/>
    <property type="match status" value="1"/>
</dbReference>
<dbReference type="PROSITE" id="PS00107">
    <property type="entry name" value="PROTEIN_KINASE_ATP"/>
    <property type="match status" value="1"/>
</dbReference>
<dbReference type="AlphaFoldDB" id="A0A8S1RWN0"/>
<evidence type="ECO:0000256" key="1">
    <source>
        <dbReference type="ARBA" id="ARBA00022679"/>
    </source>
</evidence>